<dbReference type="RefSeq" id="WP_145263589.1">
    <property type="nucleotide sequence ID" value="NZ_CP036279.1"/>
</dbReference>
<dbReference type="Gene3D" id="3.30.700.10">
    <property type="entry name" value="Glycoprotein, Type 4 Pilin"/>
    <property type="match status" value="1"/>
</dbReference>
<accession>A0A518AYQ6</accession>
<evidence type="ECO:0000256" key="1">
    <source>
        <dbReference type="SAM" id="Phobius"/>
    </source>
</evidence>
<proteinExistence type="predicted"/>
<evidence type="ECO:0000259" key="2">
    <source>
        <dbReference type="Pfam" id="PF07596"/>
    </source>
</evidence>
<dbReference type="InterPro" id="IPR012902">
    <property type="entry name" value="N_methyl_site"/>
</dbReference>
<dbReference type="Pfam" id="PF07596">
    <property type="entry name" value="SBP_bac_10"/>
    <property type="match status" value="1"/>
</dbReference>
<dbReference type="NCBIfam" id="TIGR04294">
    <property type="entry name" value="pre_pil_HX9DG"/>
    <property type="match status" value="1"/>
</dbReference>
<dbReference type="InterPro" id="IPR045584">
    <property type="entry name" value="Pilin-like"/>
</dbReference>
<organism evidence="3 4">
    <name type="scientific">Kolteria novifilia</name>
    <dbReference type="NCBI Taxonomy" id="2527975"/>
    <lineage>
        <taxon>Bacteria</taxon>
        <taxon>Pseudomonadati</taxon>
        <taxon>Planctomycetota</taxon>
        <taxon>Planctomycetia</taxon>
        <taxon>Kolteriales</taxon>
        <taxon>Kolteriaceae</taxon>
        <taxon>Kolteria</taxon>
    </lineage>
</organism>
<feature type="domain" description="DUF1559" evidence="2">
    <location>
        <begin position="41"/>
        <end position="309"/>
    </location>
</feature>
<evidence type="ECO:0000313" key="4">
    <source>
        <dbReference type="Proteomes" id="UP000317093"/>
    </source>
</evidence>
<dbReference type="Pfam" id="PF07963">
    <property type="entry name" value="N_methyl"/>
    <property type="match status" value="1"/>
</dbReference>
<keyword evidence="1" id="KW-1133">Transmembrane helix</keyword>
<dbReference type="AlphaFoldDB" id="A0A518AYQ6"/>
<dbReference type="KEGG" id="knv:Pan216_06850"/>
<evidence type="ECO:0000313" key="3">
    <source>
        <dbReference type="EMBL" id="QDU59852.1"/>
    </source>
</evidence>
<gene>
    <name evidence="3" type="ORF">Pan216_06850</name>
</gene>
<dbReference type="OrthoDB" id="259596at2"/>
<feature type="transmembrane region" description="Helical" evidence="1">
    <location>
        <begin position="20"/>
        <end position="40"/>
    </location>
</feature>
<keyword evidence="1" id="KW-0812">Transmembrane</keyword>
<dbReference type="InterPro" id="IPR011453">
    <property type="entry name" value="DUF1559"/>
</dbReference>
<keyword evidence="1" id="KW-0472">Membrane</keyword>
<dbReference type="SUPFAM" id="SSF54523">
    <property type="entry name" value="Pili subunits"/>
    <property type="match status" value="1"/>
</dbReference>
<name>A0A518AYQ6_9BACT</name>
<dbReference type="PANTHER" id="PTHR30093:SF2">
    <property type="entry name" value="TYPE II SECRETION SYSTEM PROTEIN H"/>
    <property type="match status" value="1"/>
</dbReference>
<dbReference type="InterPro" id="IPR027558">
    <property type="entry name" value="Pre_pil_HX9DG_C"/>
</dbReference>
<dbReference type="EMBL" id="CP036279">
    <property type="protein sequence ID" value="QDU59852.1"/>
    <property type="molecule type" value="Genomic_DNA"/>
</dbReference>
<dbReference type="Proteomes" id="UP000317093">
    <property type="component" value="Chromosome"/>
</dbReference>
<protein>
    <recommendedName>
        <fullName evidence="2">DUF1559 domain-containing protein</fullName>
    </recommendedName>
</protein>
<sequence length="328" mass="35477">MSVLRTSVSGARGRPAFTLVELLVVIAIIGTLVALLLPAVQQAREAARRTQCQNKLKQLGVALHAYHESHRFFPPGTITDGSGSPSNVICNIHKDSDAATRARAPWAVMILPYLDDQALYDRFNFDGRFLAYADCGGTQAVENYDVQFQRNSSFECPSDPLIHVGRARSTYFGVMGGGNDRRCTTTSTRRHWTSGIFWNNSKVGLSQITDGSANVFMIGESKYQPMGVGNPALGCDGSWAGSVYARASNHGQAATLAGAEIPINSVTDDVATNNLFVQQSRLFGSHHPGGCHFTMADGSVHFVTEGIDLTLYQTLAVRDDSAPLETNF</sequence>
<dbReference type="NCBIfam" id="TIGR02532">
    <property type="entry name" value="IV_pilin_GFxxxE"/>
    <property type="match status" value="1"/>
</dbReference>
<reference evidence="3 4" key="1">
    <citation type="submission" date="2019-02" db="EMBL/GenBank/DDBJ databases">
        <title>Deep-cultivation of Planctomycetes and their phenomic and genomic characterization uncovers novel biology.</title>
        <authorList>
            <person name="Wiegand S."/>
            <person name="Jogler M."/>
            <person name="Boedeker C."/>
            <person name="Pinto D."/>
            <person name="Vollmers J."/>
            <person name="Rivas-Marin E."/>
            <person name="Kohn T."/>
            <person name="Peeters S.H."/>
            <person name="Heuer A."/>
            <person name="Rast P."/>
            <person name="Oberbeckmann S."/>
            <person name="Bunk B."/>
            <person name="Jeske O."/>
            <person name="Meyerdierks A."/>
            <person name="Storesund J.E."/>
            <person name="Kallscheuer N."/>
            <person name="Luecker S."/>
            <person name="Lage O.M."/>
            <person name="Pohl T."/>
            <person name="Merkel B.J."/>
            <person name="Hornburger P."/>
            <person name="Mueller R.-W."/>
            <person name="Bruemmer F."/>
            <person name="Labrenz M."/>
            <person name="Spormann A.M."/>
            <person name="Op den Camp H."/>
            <person name="Overmann J."/>
            <person name="Amann R."/>
            <person name="Jetten M.S.M."/>
            <person name="Mascher T."/>
            <person name="Medema M.H."/>
            <person name="Devos D.P."/>
            <person name="Kaster A.-K."/>
            <person name="Ovreas L."/>
            <person name="Rohde M."/>
            <person name="Galperin M.Y."/>
            <person name="Jogler C."/>
        </authorList>
    </citation>
    <scope>NUCLEOTIDE SEQUENCE [LARGE SCALE GENOMIC DNA]</scope>
    <source>
        <strain evidence="3 4">Pan216</strain>
    </source>
</reference>
<keyword evidence="4" id="KW-1185">Reference proteome</keyword>
<dbReference type="PANTHER" id="PTHR30093">
    <property type="entry name" value="GENERAL SECRETION PATHWAY PROTEIN G"/>
    <property type="match status" value="1"/>
</dbReference>